<evidence type="ECO:0000256" key="4">
    <source>
        <dbReference type="ARBA" id="ARBA00023239"/>
    </source>
</evidence>
<evidence type="ECO:0000313" key="7">
    <source>
        <dbReference type="Proteomes" id="UP000030689"/>
    </source>
</evidence>
<name>V4LPC6_EUTSA</name>
<evidence type="ECO:0000259" key="5">
    <source>
        <dbReference type="Pfam" id="PF03936"/>
    </source>
</evidence>
<dbReference type="Gramene" id="ESQ45629">
    <property type="protein sequence ID" value="ESQ45629"/>
    <property type="gene ID" value="EUTSA_v10011139mg"/>
</dbReference>
<dbReference type="OMA" id="SFEWIST"/>
<keyword evidence="4" id="KW-0456">Lyase</keyword>
<evidence type="ECO:0000313" key="6">
    <source>
        <dbReference type="EMBL" id="ESQ45629.1"/>
    </source>
</evidence>
<dbReference type="InterPro" id="IPR008949">
    <property type="entry name" value="Isoprenoid_synthase_dom_sf"/>
</dbReference>
<dbReference type="PANTHER" id="PTHR31225:SF93">
    <property type="entry name" value="ALPHA-HUMULENE_(-)-(E)-BETA-CARYOPHYLLENE SYNTHASE"/>
    <property type="match status" value="1"/>
</dbReference>
<dbReference type="GO" id="GO:0016114">
    <property type="term" value="P:terpenoid biosynthetic process"/>
    <property type="evidence" value="ECO:0007669"/>
    <property type="project" value="InterPro"/>
</dbReference>
<dbReference type="Gene3D" id="1.10.600.10">
    <property type="entry name" value="Farnesyl Diphosphate Synthase"/>
    <property type="match status" value="1"/>
</dbReference>
<dbReference type="AlphaFoldDB" id="V4LPC6"/>
<keyword evidence="7" id="KW-1185">Reference proteome</keyword>
<dbReference type="InterPro" id="IPR005630">
    <property type="entry name" value="Terpene_synthase_metal-bd"/>
</dbReference>
<dbReference type="EMBL" id="KI517435">
    <property type="protein sequence ID" value="ESQ45629.1"/>
    <property type="molecule type" value="Genomic_DNA"/>
</dbReference>
<dbReference type="SUPFAM" id="SSF48576">
    <property type="entry name" value="Terpenoid synthases"/>
    <property type="match status" value="1"/>
</dbReference>
<evidence type="ECO:0000256" key="1">
    <source>
        <dbReference type="ARBA" id="ARBA00001936"/>
    </source>
</evidence>
<protein>
    <recommendedName>
        <fullName evidence="5">Terpene synthase metal-binding domain-containing protein</fullName>
    </recommendedName>
</protein>
<feature type="domain" description="Terpene synthase metal-binding" evidence="5">
    <location>
        <begin position="4"/>
        <end position="115"/>
    </location>
</feature>
<keyword evidence="2" id="KW-0479">Metal-binding</keyword>
<dbReference type="InterPro" id="IPR050148">
    <property type="entry name" value="Terpene_synthase-like"/>
</dbReference>
<dbReference type="Pfam" id="PF03936">
    <property type="entry name" value="Terpene_synth_C"/>
    <property type="match status" value="1"/>
</dbReference>
<sequence>MMVLAKAYLQEPKWLNEGYVATFDEQWWRENGVYSAGYLALLTMSLLGTVDEGTIGMLEWLNTFPPLLVTSSLIGRFCDDIGSSEFEHKRKHQYGVSWEKAKEEIKVMALDLWKTLNQELVVRPHHLPFPVLMRFLNLSRVIEVFYKKTDMFTYPELMKDYVVSLFLDNISV</sequence>
<evidence type="ECO:0000256" key="3">
    <source>
        <dbReference type="ARBA" id="ARBA00022842"/>
    </source>
</evidence>
<dbReference type="eggNOG" id="ENOG502QUCN">
    <property type="taxonomic scope" value="Eukaryota"/>
</dbReference>
<evidence type="ECO:0000256" key="2">
    <source>
        <dbReference type="ARBA" id="ARBA00022723"/>
    </source>
</evidence>
<dbReference type="STRING" id="72664.V4LPC6"/>
<dbReference type="KEGG" id="eus:EUTSA_v10011139mg"/>
<dbReference type="GO" id="GO:0010333">
    <property type="term" value="F:terpene synthase activity"/>
    <property type="evidence" value="ECO:0007669"/>
    <property type="project" value="InterPro"/>
</dbReference>
<reference evidence="6 7" key="1">
    <citation type="journal article" date="2013" name="Front. Plant Sci.">
        <title>The Reference Genome of the Halophytic Plant Eutrema salsugineum.</title>
        <authorList>
            <person name="Yang R."/>
            <person name="Jarvis D.E."/>
            <person name="Chen H."/>
            <person name="Beilstein M.A."/>
            <person name="Grimwood J."/>
            <person name="Jenkins J."/>
            <person name="Shu S."/>
            <person name="Prochnik S."/>
            <person name="Xin M."/>
            <person name="Ma C."/>
            <person name="Schmutz J."/>
            <person name="Wing R.A."/>
            <person name="Mitchell-Olds T."/>
            <person name="Schumaker K.S."/>
            <person name="Wang X."/>
        </authorList>
    </citation>
    <scope>NUCLEOTIDE SEQUENCE [LARGE SCALE GENOMIC DNA]</scope>
</reference>
<organism evidence="6 7">
    <name type="scientific">Eutrema salsugineum</name>
    <name type="common">Saltwater cress</name>
    <name type="synonym">Sisymbrium salsugineum</name>
    <dbReference type="NCBI Taxonomy" id="72664"/>
    <lineage>
        <taxon>Eukaryota</taxon>
        <taxon>Viridiplantae</taxon>
        <taxon>Streptophyta</taxon>
        <taxon>Embryophyta</taxon>
        <taxon>Tracheophyta</taxon>
        <taxon>Spermatophyta</taxon>
        <taxon>Magnoliopsida</taxon>
        <taxon>eudicotyledons</taxon>
        <taxon>Gunneridae</taxon>
        <taxon>Pentapetalae</taxon>
        <taxon>rosids</taxon>
        <taxon>malvids</taxon>
        <taxon>Brassicales</taxon>
        <taxon>Brassicaceae</taxon>
        <taxon>Eutremeae</taxon>
        <taxon>Eutrema</taxon>
    </lineage>
</organism>
<keyword evidence="3" id="KW-0460">Magnesium</keyword>
<proteinExistence type="predicted"/>
<accession>V4LPC6</accession>
<comment type="cofactor">
    <cofactor evidence="1">
        <name>Mn(2+)</name>
        <dbReference type="ChEBI" id="CHEBI:29035"/>
    </cofactor>
</comment>
<gene>
    <name evidence="6" type="ORF">EUTSA_v10011139mg</name>
</gene>
<dbReference type="PANTHER" id="PTHR31225">
    <property type="entry name" value="OS04G0344100 PROTEIN-RELATED"/>
    <property type="match status" value="1"/>
</dbReference>
<dbReference type="Proteomes" id="UP000030689">
    <property type="component" value="Unassembled WGS sequence"/>
</dbReference>
<dbReference type="GO" id="GO:0000287">
    <property type="term" value="F:magnesium ion binding"/>
    <property type="evidence" value="ECO:0007669"/>
    <property type="project" value="InterPro"/>
</dbReference>